<feature type="compositionally biased region" description="Low complexity" evidence="5">
    <location>
        <begin position="276"/>
        <end position="305"/>
    </location>
</feature>
<proteinExistence type="predicted"/>
<evidence type="ECO:0000256" key="6">
    <source>
        <dbReference type="SAM" id="Phobius"/>
    </source>
</evidence>
<dbReference type="InterPro" id="IPR011990">
    <property type="entry name" value="TPR-like_helical_dom_sf"/>
</dbReference>
<name>A0A0X8NX03_ALCXX</name>
<keyword evidence="6" id="KW-0472">Membrane</keyword>
<dbReference type="Gene3D" id="1.25.40.10">
    <property type="entry name" value="Tetratricopeptide repeat domain"/>
    <property type="match status" value="1"/>
</dbReference>
<keyword evidence="3" id="KW-0201">Cytochrome c-type biogenesis</keyword>
<dbReference type="InterPro" id="IPR017560">
    <property type="entry name" value="Cyt_c_biogenesis_CcmI"/>
</dbReference>
<dbReference type="RefSeq" id="WP_061071676.1">
    <property type="nucleotide sequence ID" value="NZ_CP014060.2"/>
</dbReference>
<dbReference type="SUPFAM" id="SSF48452">
    <property type="entry name" value="TPR-like"/>
    <property type="match status" value="1"/>
</dbReference>
<evidence type="ECO:0000256" key="2">
    <source>
        <dbReference type="ARBA" id="ARBA00022737"/>
    </source>
</evidence>
<evidence type="ECO:0000256" key="4">
    <source>
        <dbReference type="ARBA" id="ARBA00022803"/>
    </source>
</evidence>
<feature type="domain" description="Cytochrome c-type biogenesis protein H TPR" evidence="7">
    <location>
        <begin position="150"/>
        <end position="267"/>
    </location>
</feature>
<dbReference type="NCBIfam" id="TIGR03142">
    <property type="entry name" value="cytochro_ccmI"/>
    <property type="match status" value="1"/>
</dbReference>
<keyword evidence="2" id="KW-0677">Repeat</keyword>
<dbReference type="InterPro" id="IPR056413">
    <property type="entry name" value="TPR_CcmH_CycH"/>
</dbReference>
<evidence type="ECO:0000313" key="9">
    <source>
        <dbReference type="Proteomes" id="UP000060602"/>
    </source>
</evidence>
<evidence type="ECO:0000256" key="3">
    <source>
        <dbReference type="ARBA" id="ARBA00022748"/>
    </source>
</evidence>
<sequence>MTLFWILAAGMVAVALLFVLPPLLAPPATGRRDGPPQAQAALAVLREQLAQLQADHACGRIAPDHYALARAEIERRALREGLPAPDSRDTRPAPRWALAVALGLGAISVGLYVALGTPSALVAADAGLDASIPAGAGHDAGDPVARRLAGLVQHLQAHPDDIAGWTALAHTYASLGDFAGGAATWARIGARAPQDPGVLGEWADLLATAADGDFAGEPDRLIDRLLALAPDDVKGLALAGTRAFFRGDFHGAIGYWERLLPLVDPEGPVHEQIQASLAQARRAADHAASGAEGAAVPPGSPAAGAGDRGPQD</sequence>
<dbReference type="AlphaFoldDB" id="A0A0X8NX03"/>
<keyword evidence="6" id="KW-1133">Transmembrane helix</keyword>
<dbReference type="GO" id="GO:0030313">
    <property type="term" value="C:cell envelope"/>
    <property type="evidence" value="ECO:0007669"/>
    <property type="project" value="UniProtKB-SubCell"/>
</dbReference>
<dbReference type="GO" id="GO:0017004">
    <property type="term" value="P:cytochrome complex assembly"/>
    <property type="evidence" value="ECO:0007669"/>
    <property type="project" value="UniProtKB-KW"/>
</dbReference>
<dbReference type="Proteomes" id="UP000060602">
    <property type="component" value="Chromosome"/>
</dbReference>
<dbReference type="Pfam" id="PF23914">
    <property type="entry name" value="TPR_CcmH_CycH"/>
    <property type="match status" value="1"/>
</dbReference>
<evidence type="ECO:0000256" key="1">
    <source>
        <dbReference type="ARBA" id="ARBA00004196"/>
    </source>
</evidence>
<feature type="transmembrane region" description="Helical" evidence="6">
    <location>
        <begin position="6"/>
        <end position="25"/>
    </location>
</feature>
<feature type="region of interest" description="Disordered" evidence="5">
    <location>
        <begin position="276"/>
        <end position="312"/>
    </location>
</feature>
<keyword evidence="6" id="KW-0812">Transmembrane</keyword>
<reference evidence="9" key="1">
    <citation type="submission" date="2015-12" db="EMBL/GenBank/DDBJ databases">
        <title>FDA dAtabase for Regulatory Grade micrObial Sequences (FDA-ARGOS): Supporting development and validation of Infectious Disease Dx tests.</title>
        <authorList>
            <person name="Case J."/>
            <person name="Tallon L."/>
            <person name="Sadzewicz L."/>
            <person name="Sengamalay N."/>
            <person name="Ott S."/>
            <person name="Godinez A."/>
            <person name="Nagaraj S."/>
            <person name="Nadendla S."/>
            <person name="Sichtig H."/>
        </authorList>
    </citation>
    <scope>NUCLEOTIDE SEQUENCE [LARGE SCALE GENOMIC DNA]</scope>
    <source>
        <strain evidence="9">FDAARGOS_147</strain>
    </source>
</reference>
<evidence type="ECO:0000259" key="7">
    <source>
        <dbReference type="Pfam" id="PF23914"/>
    </source>
</evidence>
<evidence type="ECO:0000313" key="8">
    <source>
        <dbReference type="EMBL" id="AMG35897.1"/>
    </source>
</evidence>
<protein>
    <submittedName>
        <fullName evidence="8">C-type cytochrome biogenesis protein CcmI</fullName>
    </submittedName>
</protein>
<dbReference type="PANTHER" id="PTHR47870:SF1">
    <property type="entry name" value="CYTOCHROME C-TYPE BIOGENESIS PROTEIN CCMH"/>
    <property type="match status" value="1"/>
</dbReference>
<feature type="transmembrane region" description="Helical" evidence="6">
    <location>
        <begin position="96"/>
        <end position="115"/>
    </location>
</feature>
<dbReference type="InterPro" id="IPR051263">
    <property type="entry name" value="C-type_cytochrome_biogenesis"/>
</dbReference>
<evidence type="ECO:0000256" key="5">
    <source>
        <dbReference type="SAM" id="MobiDB-lite"/>
    </source>
</evidence>
<accession>A0A0X8NX03</accession>
<dbReference type="PANTHER" id="PTHR47870">
    <property type="entry name" value="CYTOCHROME C-TYPE BIOGENESIS PROTEIN CCMH"/>
    <property type="match status" value="1"/>
</dbReference>
<gene>
    <name evidence="8" type="primary">ccmI</name>
    <name evidence="8" type="ORF">AL504_07550</name>
</gene>
<dbReference type="EMBL" id="CP014060">
    <property type="protein sequence ID" value="AMG35897.1"/>
    <property type="molecule type" value="Genomic_DNA"/>
</dbReference>
<organism evidence="8 9">
    <name type="scientific">Alcaligenes xylosoxydans xylosoxydans</name>
    <name type="common">Achromobacter xylosoxidans</name>
    <dbReference type="NCBI Taxonomy" id="85698"/>
    <lineage>
        <taxon>Bacteria</taxon>
        <taxon>Pseudomonadati</taxon>
        <taxon>Pseudomonadota</taxon>
        <taxon>Betaproteobacteria</taxon>
        <taxon>Burkholderiales</taxon>
        <taxon>Alcaligenaceae</taxon>
        <taxon>Achromobacter</taxon>
    </lineage>
</organism>
<keyword evidence="4" id="KW-0802">TPR repeat</keyword>
<comment type="subcellular location">
    <subcellularLocation>
        <location evidence="1">Cell envelope</location>
    </subcellularLocation>
</comment>
<dbReference type="GO" id="GO:0005886">
    <property type="term" value="C:plasma membrane"/>
    <property type="evidence" value="ECO:0007669"/>
    <property type="project" value="TreeGrafter"/>
</dbReference>